<organism evidence="1 2">
    <name type="scientific">Methylophilales bacterium HTCC2181</name>
    <dbReference type="NCBI Taxonomy" id="383631"/>
    <lineage>
        <taxon>Bacteria</taxon>
        <taxon>Pseudomonadati</taxon>
        <taxon>Pseudomonadota</taxon>
        <taxon>Betaproteobacteria</taxon>
        <taxon>Nitrosomonadales</taxon>
        <taxon>OM43 clade</taxon>
    </lineage>
</organism>
<comment type="caution">
    <text evidence="1">The sequence shown here is derived from an EMBL/GenBank/DDBJ whole genome shotgun (WGS) entry which is preliminary data.</text>
</comment>
<gene>
    <name evidence="1" type="ORF">MB2181_03300</name>
</gene>
<sequence>MAAMVVRGDKKPTHKPFHFRWYRDMEVGECRVKAEDEAIIKEANRGYVQDDRTEDDEQVIAHQLQGVVQECGLCIDVRVTVVQSV</sequence>
<evidence type="ECO:0000313" key="2">
    <source>
        <dbReference type="Proteomes" id="UP000054262"/>
    </source>
</evidence>
<name>A0P6A7_9PROT</name>
<dbReference type="EMBL" id="AAUX01000001">
    <property type="protein sequence ID" value="EAV47067.1"/>
    <property type="molecule type" value="Genomic_DNA"/>
</dbReference>
<proteinExistence type="predicted"/>
<reference evidence="1 2" key="1">
    <citation type="submission" date="2006-11" db="EMBL/GenBank/DDBJ databases">
        <authorList>
            <person name="Giovannoni S."/>
            <person name="Vergin K."/>
            <person name="Ferriera S."/>
            <person name="Johnson J."/>
            <person name="Kravitz S."/>
            <person name="Beeson K."/>
            <person name="Sutton G."/>
            <person name="Rogers Y.-H."/>
            <person name="Friedman R."/>
            <person name="Frazier M."/>
            <person name="Venter J.C."/>
        </authorList>
    </citation>
    <scope>NUCLEOTIDE SEQUENCE [LARGE SCALE GENOMIC DNA]</scope>
    <source>
        <strain evidence="1 2">HTCC2181</strain>
    </source>
</reference>
<evidence type="ECO:0000313" key="1">
    <source>
        <dbReference type="EMBL" id="EAV47067.1"/>
    </source>
</evidence>
<keyword evidence="2" id="KW-1185">Reference proteome</keyword>
<dbReference type="AlphaFoldDB" id="A0P6A7"/>
<protein>
    <submittedName>
        <fullName evidence="1">Uncharacterized protein</fullName>
    </submittedName>
</protein>
<accession>A0P6A7</accession>
<dbReference type="Proteomes" id="UP000054262">
    <property type="component" value="Unassembled WGS sequence"/>
</dbReference>